<feature type="domain" description="AMP-dependent synthetase/ligase" evidence="20">
    <location>
        <begin position="62"/>
        <end position="433"/>
    </location>
</feature>
<dbReference type="GO" id="GO:0044539">
    <property type="term" value="P:long-chain fatty acid import into cell"/>
    <property type="evidence" value="ECO:0007669"/>
    <property type="project" value="TreeGrafter"/>
</dbReference>
<keyword evidence="15" id="KW-0576">Peroxisome</keyword>
<dbReference type="Pfam" id="PF00501">
    <property type="entry name" value="AMP-binding"/>
    <property type="match status" value="1"/>
</dbReference>
<comment type="similarity">
    <text evidence="4">Belongs to the ATP-dependent AMP-binding enzyme family.</text>
</comment>
<keyword evidence="14" id="KW-0472">Membrane</keyword>
<keyword evidence="12" id="KW-1133">Transmembrane helix</keyword>
<dbReference type="AlphaFoldDB" id="A0A0G4NNR6"/>
<keyword evidence="8" id="KW-0551">Lipid droplet</keyword>
<evidence type="ECO:0000256" key="16">
    <source>
        <dbReference type="ARBA" id="ARBA00051585"/>
    </source>
</evidence>
<evidence type="ECO:0000256" key="17">
    <source>
        <dbReference type="ARBA" id="ARBA00060276"/>
    </source>
</evidence>
<evidence type="ECO:0000256" key="3">
    <source>
        <dbReference type="ARBA" id="ARBA00004651"/>
    </source>
</evidence>
<organism evidence="22 23">
    <name type="scientific">Verticillium longisporum</name>
    <name type="common">Verticillium dahliae var. longisporum</name>
    <dbReference type="NCBI Taxonomy" id="100787"/>
    <lineage>
        <taxon>Eukaryota</taxon>
        <taxon>Fungi</taxon>
        <taxon>Dikarya</taxon>
        <taxon>Ascomycota</taxon>
        <taxon>Pezizomycotina</taxon>
        <taxon>Sordariomycetes</taxon>
        <taxon>Hypocreomycetidae</taxon>
        <taxon>Glomerellales</taxon>
        <taxon>Plectosphaerellaceae</taxon>
        <taxon>Verticillium</taxon>
    </lineage>
</organism>
<dbReference type="Proteomes" id="UP000045706">
    <property type="component" value="Unassembled WGS sequence"/>
</dbReference>
<dbReference type="PROSITE" id="PS00455">
    <property type="entry name" value="AMP_BINDING"/>
    <property type="match status" value="1"/>
</dbReference>
<dbReference type="FunFam" id="3.30.300.30:FF:000002">
    <property type="entry name" value="Long-chain fatty acid transport protein 1"/>
    <property type="match status" value="1"/>
</dbReference>
<evidence type="ECO:0000259" key="20">
    <source>
        <dbReference type="Pfam" id="PF00501"/>
    </source>
</evidence>
<dbReference type="PANTHER" id="PTHR43107:SF15">
    <property type="entry name" value="FATTY ACID TRANSPORT PROTEIN 3, ISOFORM A"/>
    <property type="match status" value="1"/>
</dbReference>
<gene>
    <name evidence="22" type="ORF">BN1723_001321</name>
</gene>
<dbReference type="InterPro" id="IPR020845">
    <property type="entry name" value="AMP-binding_CS"/>
</dbReference>
<evidence type="ECO:0000256" key="2">
    <source>
        <dbReference type="ARBA" id="ARBA00004585"/>
    </source>
</evidence>
<evidence type="ECO:0000256" key="5">
    <source>
        <dbReference type="ARBA" id="ARBA00022448"/>
    </source>
</evidence>
<comment type="function">
    <text evidence="17">Acyl-CoA synthetase required for both the import of long chain fatty acids (LCFAs) (C14-C18) and the activation very long chain fatty acids (VLCFAs) (C20-C26) by esterification of the fatty acids into metabolically active CoA-thioesters for subsequent degradation or incorporation into phospholipids. The transport and fatty acyl-CoA synthetase activities are genetically separable and are thus independent activities. Esterifies VLCFAs in the peroxisome matrix. The VLCFAs are actively transported into peroxisomes by a PXA1-PXA2 heterodimeric transporter in the peroxisomal membrane.</text>
</comment>
<dbReference type="PANTHER" id="PTHR43107">
    <property type="entry name" value="LONG-CHAIN FATTY ACID TRANSPORT PROTEIN"/>
    <property type="match status" value="1"/>
</dbReference>
<dbReference type="Pfam" id="PF13193">
    <property type="entry name" value="AMP-binding_C"/>
    <property type="match status" value="1"/>
</dbReference>
<comment type="catalytic activity">
    <reaction evidence="16">
        <text>a very long-chain fatty acid + ATP + CoA = a very long-chain fatty acyl-CoA + AMP + diphosphate</text>
        <dbReference type="Rhea" id="RHEA:54536"/>
        <dbReference type="ChEBI" id="CHEBI:30616"/>
        <dbReference type="ChEBI" id="CHEBI:33019"/>
        <dbReference type="ChEBI" id="CHEBI:57287"/>
        <dbReference type="ChEBI" id="CHEBI:58950"/>
        <dbReference type="ChEBI" id="CHEBI:138261"/>
        <dbReference type="ChEBI" id="CHEBI:456215"/>
    </reaction>
</comment>
<evidence type="ECO:0000256" key="8">
    <source>
        <dbReference type="ARBA" id="ARBA00022677"/>
    </source>
</evidence>
<dbReference type="EMBL" id="CVQI01037272">
    <property type="protein sequence ID" value="CRK48064.1"/>
    <property type="molecule type" value="Genomic_DNA"/>
</dbReference>
<dbReference type="GO" id="GO:0005324">
    <property type="term" value="F:long-chain fatty acid transmembrane transporter activity"/>
    <property type="evidence" value="ECO:0007669"/>
    <property type="project" value="TreeGrafter"/>
</dbReference>
<evidence type="ECO:0000256" key="1">
    <source>
        <dbReference type="ARBA" id="ARBA00004502"/>
    </source>
</evidence>
<dbReference type="SUPFAM" id="SSF56801">
    <property type="entry name" value="Acetyl-CoA synthetase-like"/>
    <property type="match status" value="3"/>
</dbReference>
<keyword evidence="5" id="KW-0813">Transport</keyword>
<keyword evidence="9" id="KW-0812">Transmembrane</keyword>
<evidence type="ECO:0000256" key="19">
    <source>
        <dbReference type="ARBA" id="ARBA00078285"/>
    </source>
</evidence>
<feature type="domain" description="AMP-binding enzyme C-terminal" evidence="21">
    <location>
        <begin position="620"/>
        <end position="702"/>
    </location>
</feature>
<dbReference type="InterPro" id="IPR045851">
    <property type="entry name" value="AMP-bd_C_sf"/>
</dbReference>
<keyword evidence="7" id="KW-0436">Ligase</keyword>
<evidence type="ECO:0000259" key="21">
    <source>
        <dbReference type="Pfam" id="PF13193"/>
    </source>
</evidence>
<evidence type="ECO:0000256" key="7">
    <source>
        <dbReference type="ARBA" id="ARBA00022598"/>
    </source>
</evidence>
<sequence>MPVPLAVALPGAAAGAAYLNARMSLWYDVHLVQCALPATLSALWRERTDRLSPFYVLERHAQNKSSADRAFIIFEGKSWTYAQVYENVLRYGAWLRERHGVKPKDIVAVDFQNSDVFIFIWFGLWSIGAKPAFMNYNLTGSALAHCIKTATTSLVLVDPLVASNVNQEVRSELEAVTFVEFDPTTLAGIAATEPRRYPDADRSEDKYQNIAILIFTSGTTGMPKPAIVSWAKCIVGGIFTSRFISNSTNDVFYTSMPLYHSSAAILGFGNTLEAGGTIAIGRKFSTKTFWSDVRTSGATIIQYVGETCRYLLAAPPQLDPTTGENLDKKHKVRAAFGNGLRPDVWSRFRDRFGVDTIGEFYAATEGTFGTWNLSRNDFAKGAIGRNGWIYNAVMGMNLAIVEVDHEQGAPWRDPKTGFCRSAGTNEPGELLCRVSPTDMSRRFQGYYGNPEATQKKVLRSVFRKDDAWFRTGDILKWDGEGRLFFSELLCRVSPTDMSRRFQGYYGNPEATQKKVLRSVFRKDDAWFRTGDILKWDGEGRLFFSDRIGDTFRWKSENVSTQEVSEAIGSHPAVREANVYGDDAWFRTGDILKWDGEGRLFFSDRIGDTFRWKSENVSTQEVSEAIGSHPAVREANVYGVELPHHDGRAGCAALVLDEGRGIEAKPEDALLKSLAEHVKKALPKYALPLFLRVMPDMGMQMTGTNKQQKTGLRGEGVKPGAGDESLMYWLQGDTYVPFTAHDWQQLDGGRVKL</sequence>
<evidence type="ECO:0000313" key="22">
    <source>
        <dbReference type="EMBL" id="CRK48064.1"/>
    </source>
</evidence>
<proteinExistence type="inferred from homology"/>
<keyword evidence="10" id="KW-0547">Nucleotide-binding</keyword>
<protein>
    <recommendedName>
        <fullName evidence="18">Very long-chain fatty acid transport protein</fullName>
    </recommendedName>
    <alternativeName>
        <fullName evidence="19">Very-long-chain acyl-CoA synthetase</fullName>
    </alternativeName>
</protein>
<dbReference type="GO" id="GO:0005778">
    <property type="term" value="C:peroxisomal membrane"/>
    <property type="evidence" value="ECO:0007669"/>
    <property type="project" value="UniProtKB-SubCell"/>
</dbReference>
<accession>A0A0G4NNR6</accession>
<dbReference type="Gene3D" id="3.30.300.30">
    <property type="match status" value="1"/>
</dbReference>
<evidence type="ECO:0000256" key="4">
    <source>
        <dbReference type="ARBA" id="ARBA00006432"/>
    </source>
</evidence>
<dbReference type="InterPro" id="IPR042099">
    <property type="entry name" value="ANL_N_sf"/>
</dbReference>
<dbReference type="Gene3D" id="3.40.50.12780">
    <property type="entry name" value="N-terminal domain of ligase-like"/>
    <property type="match status" value="2"/>
</dbReference>
<dbReference type="GO" id="GO:0009898">
    <property type="term" value="C:cytoplasmic side of plasma membrane"/>
    <property type="evidence" value="ECO:0007669"/>
    <property type="project" value="TreeGrafter"/>
</dbReference>
<evidence type="ECO:0000256" key="9">
    <source>
        <dbReference type="ARBA" id="ARBA00022692"/>
    </source>
</evidence>
<evidence type="ECO:0000256" key="13">
    <source>
        <dbReference type="ARBA" id="ARBA00023055"/>
    </source>
</evidence>
<keyword evidence="11" id="KW-0067">ATP-binding</keyword>
<dbReference type="GO" id="GO:0004467">
    <property type="term" value="F:long-chain fatty acid-CoA ligase activity"/>
    <property type="evidence" value="ECO:0007669"/>
    <property type="project" value="TreeGrafter"/>
</dbReference>
<dbReference type="GO" id="GO:0005524">
    <property type="term" value="F:ATP binding"/>
    <property type="evidence" value="ECO:0007669"/>
    <property type="project" value="UniProtKB-KW"/>
</dbReference>
<dbReference type="FunFam" id="3.40.50.12780:FF:000019">
    <property type="entry name" value="Long-chain fatty acid transporter"/>
    <property type="match status" value="1"/>
</dbReference>
<dbReference type="InterPro" id="IPR000873">
    <property type="entry name" value="AMP-dep_synth/lig_dom"/>
</dbReference>
<evidence type="ECO:0000256" key="6">
    <source>
        <dbReference type="ARBA" id="ARBA00022475"/>
    </source>
</evidence>
<evidence type="ECO:0000256" key="12">
    <source>
        <dbReference type="ARBA" id="ARBA00022989"/>
    </source>
</evidence>
<keyword evidence="13" id="KW-0445">Lipid transport</keyword>
<reference evidence="23" key="1">
    <citation type="submission" date="2015-05" db="EMBL/GenBank/DDBJ databases">
        <authorList>
            <person name="Fogelqvist Johan"/>
        </authorList>
    </citation>
    <scope>NUCLEOTIDE SEQUENCE [LARGE SCALE GENOMIC DNA]</scope>
</reference>
<evidence type="ECO:0000256" key="15">
    <source>
        <dbReference type="ARBA" id="ARBA00023140"/>
    </source>
</evidence>
<keyword evidence="6" id="KW-1003">Cell membrane</keyword>
<evidence type="ECO:0000256" key="14">
    <source>
        <dbReference type="ARBA" id="ARBA00023136"/>
    </source>
</evidence>
<dbReference type="InterPro" id="IPR025110">
    <property type="entry name" value="AMP-bd_C"/>
</dbReference>
<evidence type="ECO:0000256" key="18">
    <source>
        <dbReference type="ARBA" id="ARBA00068795"/>
    </source>
</evidence>
<name>A0A0G4NNR6_VERLO</name>
<dbReference type="GO" id="GO:0005811">
    <property type="term" value="C:lipid droplet"/>
    <property type="evidence" value="ECO:0007669"/>
    <property type="project" value="UniProtKB-SubCell"/>
</dbReference>
<evidence type="ECO:0000313" key="23">
    <source>
        <dbReference type="Proteomes" id="UP000045706"/>
    </source>
</evidence>
<evidence type="ECO:0000256" key="11">
    <source>
        <dbReference type="ARBA" id="ARBA00022840"/>
    </source>
</evidence>
<comment type="subcellular location">
    <subcellularLocation>
        <location evidence="3">Cell membrane</location>
        <topology evidence="3">Multi-pass membrane protein</topology>
    </subcellularLocation>
    <subcellularLocation>
        <location evidence="1">Lipid droplet</location>
    </subcellularLocation>
    <subcellularLocation>
        <location evidence="2">Peroxisome membrane</location>
        <topology evidence="2">Multi-pass membrane protein</topology>
    </subcellularLocation>
</comment>
<evidence type="ECO:0000256" key="10">
    <source>
        <dbReference type="ARBA" id="ARBA00022741"/>
    </source>
</evidence>
<feature type="non-terminal residue" evidence="22">
    <location>
        <position position="752"/>
    </location>
</feature>